<feature type="domain" description="Helicase ATP-binding" evidence="14">
    <location>
        <begin position="211"/>
        <end position="501"/>
    </location>
</feature>
<protein>
    <recommendedName>
        <fullName evidence="4">DNA helicase</fullName>
        <ecNumber evidence="4">3.6.4.12</ecNumber>
    </recommendedName>
</protein>
<evidence type="ECO:0000256" key="4">
    <source>
        <dbReference type="ARBA" id="ARBA00012551"/>
    </source>
</evidence>
<dbReference type="Pfam" id="PF13087">
    <property type="entry name" value="AAA_12"/>
    <property type="match status" value="1"/>
</dbReference>
<dbReference type="PANTHER" id="PTHR43788">
    <property type="entry name" value="DNA2/NAM7 HELICASE FAMILY MEMBER"/>
    <property type="match status" value="1"/>
</dbReference>
<evidence type="ECO:0000313" key="15">
    <source>
        <dbReference type="EMBL" id="KAK0656682.1"/>
    </source>
</evidence>
<dbReference type="EC" id="3.6.4.12" evidence="4"/>
<dbReference type="GO" id="GO:0003723">
    <property type="term" value="F:RNA binding"/>
    <property type="evidence" value="ECO:0007669"/>
    <property type="project" value="InterPro"/>
</dbReference>
<dbReference type="InterPro" id="IPR041679">
    <property type="entry name" value="DNA2/NAM7-like_C"/>
</dbReference>
<dbReference type="InterPro" id="IPR048761">
    <property type="entry name" value="SMUBP-2_HCS1_1B"/>
</dbReference>
<comment type="subcellular location">
    <subcellularLocation>
        <location evidence="2">Cytoplasm</location>
    </subcellularLocation>
    <subcellularLocation>
        <location evidence="1">Nucleus</location>
    </subcellularLocation>
</comment>
<dbReference type="GO" id="GO:0005634">
    <property type="term" value="C:nucleus"/>
    <property type="evidence" value="ECO:0007669"/>
    <property type="project" value="UniProtKB-SubCell"/>
</dbReference>
<evidence type="ECO:0000256" key="8">
    <source>
        <dbReference type="ARBA" id="ARBA00022806"/>
    </source>
</evidence>
<feature type="region of interest" description="Disordered" evidence="12">
    <location>
        <begin position="529"/>
        <end position="556"/>
    </location>
</feature>
<reference evidence="15" key="1">
    <citation type="submission" date="2023-06" db="EMBL/GenBank/DDBJ databases">
        <title>Genome-scale phylogeny and comparative genomics of the fungal order Sordariales.</title>
        <authorList>
            <consortium name="Lawrence Berkeley National Laboratory"/>
            <person name="Hensen N."/>
            <person name="Bonometti L."/>
            <person name="Westerberg I."/>
            <person name="Brannstrom I.O."/>
            <person name="Guillou S."/>
            <person name="Cros-Aarteil S."/>
            <person name="Calhoun S."/>
            <person name="Haridas S."/>
            <person name="Kuo A."/>
            <person name="Mondo S."/>
            <person name="Pangilinan J."/>
            <person name="Riley R."/>
            <person name="Labutti K."/>
            <person name="Andreopoulos B."/>
            <person name="Lipzen A."/>
            <person name="Chen C."/>
            <person name="Yanf M."/>
            <person name="Daum C."/>
            <person name="Ng V."/>
            <person name="Clum A."/>
            <person name="Steindorff A."/>
            <person name="Ohm R."/>
            <person name="Martin F."/>
            <person name="Silar P."/>
            <person name="Natvig D."/>
            <person name="Lalanne C."/>
            <person name="Gautier V."/>
            <person name="Ament-Velasquez S.L."/>
            <person name="Kruys A."/>
            <person name="Hutchinson M.I."/>
            <person name="Powell A.J."/>
            <person name="Barry K."/>
            <person name="Miller A.N."/>
            <person name="Grigoriev I.V."/>
            <person name="Debuchy R."/>
            <person name="Gladieux P."/>
            <person name="Thoren M.H."/>
            <person name="Johannesson H."/>
        </authorList>
    </citation>
    <scope>NUCLEOTIDE SEQUENCE</scope>
    <source>
        <strain evidence="15">SMH2532-1</strain>
    </source>
</reference>
<dbReference type="SMART" id="SM00487">
    <property type="entry name" value="DEXDc"/>
    <property type="match status" value="1"/>
</dbReference>
<feature type="compositionally biased region" description="Basic and acidic residues" evidence="12">
    <location>
        <begin position="541"/>
        <end position="556"/>
    </location>
</feature>
<keyword evidence="7 15" id="KW-0378">Hydrolase</keyword>
<evidence type="ECO:0000256" key="10">
    <source>
        <dbReference type="ARBA" id="ARBA00023242"/>
    </source>
</evidence>
<dbReference type="SUPFAM" id="SSF52540">
    <property type="entry name" value="P-loop containing nucleoside triphosphate hydrolases"/>
    <property type="match status" value="1"/>
</dbReference>
<evidence type="ECO:0000256" key="1">
    <source>
        <dbReference type="ARBA" id="ARBA00004123"/>
    </source>
</evidence>
<evidence type="ECO:0000256" key="11">
    <source>
        <dbReference type="ARBA" id="ARBA00048432"/>
    </source>
</evidence>
<dbReference type="AlphaFoldDB" id="A0AA39YS22"/>
<dbReference type="PANTHER" id="PTHR43788:SF8">
    <property type="entry name" value="DNA-BINDING PROTEIN SMUBP-2"/>
    <property type="match status" value="1"/>
</dbReference>
<sequence>MPAPTPVDIAAFASTQLDLLAAELAAEVAETSSLIGGHAPTTLQRAGVALTNLVVSAQRTGLGGKTVLELSPDAATARGDVSELPEHGIRAGDIVLVAEQPAGSARKREVRELEKKGVKGVVTKVGRGFVGVALDDEEKEDVGGVFGGRVWIVKLADEVTYKRMNGIMTKLSKMSEAEMSVFIRVLFGQSSPSPIASNLEEDLEWRDIEWVDPTLNESQKDAIRFALASKEMALIHGPPGTGKTHTLIELILQMLKRNLRVLVCGPSNISVDNIVERLAPHKVPIVRLGHPARLLPSVLNHSLDVLTRTSEAGAIVKDVRAEMDAKQASIRKTRTGRERKAIYAELKELRKEYRERERRCVSNLVGSSKVVLATLHGSGGFQLRGEEFDVVIIDEASQALEAQCWVALLAAKKAVCAGDHLQLPPTIKSLDSSSKPSGDSKVKKGGVTLETTLFDRLLALHGPSIKRMLTTQYRMHEKIMRFPSDVLYSSKLVAADAVKDRLLTGLPYDVESTEDTTEPLVFIDTQGGYFPERNEEDADNDKDSKGRVRRSLHGESKSNAMEAALVRQHVRALVEAGVRPDDIAVVTPYNAQLAILAPLKDAFPGIELGSVDGFQGREKEAVIVSLVRSNADGEVGFLGEKRRLNGELHHTPIASPDFFSFSLLFAPLDTVAMTRPKRSLTVIGDSETVKRGSAFLKKWMEFLEKNADLRYPDVSSLALEG</sequence>
<name>A0AA39YS22_9PEZI</name>
<dbReference type="GO" id="GO:0005737">
    <property type="term" value="C:cytoplasm"/>
    <property type="evidence" value="ECO:0007669"/>
    <property type="project" value="UniProtKB-SubCell"/>
</dbReference>
<proteinExistence type="inferred from homology"/>
<feature type="domain" description="AAA+ ATPase" evidence="13">
    <location>
        <begin position="229"/>
        <end position="464"/>
    </location>
</feature>
<evidence type="ECO:0000259" key="13">
    <source>
        <dbReference type="SMART" id="SM00382"/>
    </source>
</evidence>
<dbReference type="Pfam" id="PF21138">
    <property type="entry name" value="SMUBP-2_HCS1_1B"/>
    <property type="match status" value="1"/>
</dbReference>
<dbReference type="Proteomes" id="UP001174936">
    <property type="component" value="Unassembled WGS sequence"/>
</dbReference>
<comment type="caution">
    <text evidence="15">The sequence shown here is derived from an EMBL/GenBank/DDBJ whole genome shotgun (WGS) entry which is preliminary data.</text>
</comment>
<dbReference type="EMBL" id="JAULSV010000001">
    <property type="protein sequence ID" value="KAK0656682.1"/>
    <property type="molecule type" value="Genomic_DNA"/>
</dbReference>
<dbReference type="InterPro" id="IPR014001">
    <property type="entry name" value="Helicase_ATP-bd"/>
</dbReference>
<dbReference type="GO" id="GO:0005524">
    <property type="term" value="F:ATP binding"/>
    <property type="evidence" value="ECO:0007669"/>
    <property type="project" value="UniProtKB-KW"/>
</dbReference>
<comment type="catalytic activity">
    <reaction evidence="11">
        <text>ATP + H2O = ADP + phosphate + H(+)</text>
        <dbReference type="Rhea" id="RHEA:13065"/>
        <dbReference type="ChEBI" id="CHEBI:15377"/>
        <dbReference type="ChEBI" id="CHEBI:15378"/>
        <dbReference type="ChEBI" id="CHEBI:30616"/>
        <dbReference type="ChEBI" id="CHEBI:43474"/>
        <dbReference type="ChEBI" id="CHEBI:456216"/>
        <dbReference type="EC" id="3.6.4.12"/>
    </reaction>
    <physiologicalReaction direction="left-to-right" evidence="11">
        <dbReference type="Rhea" id="RHEA:13066"/>
    </physiologicalReaction>
</comment>
<evidence type="ECO:0000259" key="14">
    <source>
        <dbReference type="SMART" id="SM00487"/>
    </source>
</evidence>
<evidence type="ECO:0000256" key="6">
    <source>
        <dbReference type="ARBA" id="ARBA00022741"/>
    </source>
</evidence>
<accession>A0AA39YS22</accession>
<dbReference type="InterPro" id="IPR050534">
    <property type="entry name" value="Coronavir_polyprotein_1ab"/>
</dbReference>
<keyword evidence="6" id="KW-0547">Nucleotide-binding</keyword>
<keyword evidence="8" id="KW-0347">Helicase</keyword>
<evidence type="ECO:0000256" key="7">
    <source>
        <dbReference type="ARBA" id="ARBA00022801"/>
    </source>
</evidence>
<dbReference type="InterPro" id="IPR047187">
    <property type="entry name" value="SF1_C_Upf1"/>
</dbReference>
<evidence type="ECO:0000256" key="12">
    <source>
        <dbReference type="SAM" id="MobiDB-lite"/>
    </source>
</evidence>
<dbReference type="InterPro" id="IPR003593">
    <property type="entry name" value="AAA+_ATPase"/>
</dbReference>
<dbReference type="CDD" id="cd18808">
    <property type="entry name" value="SF1_C_Upf1"/>
    <property type="match status" value="1"/>
</dbReference>
<keyword evidence="9" id="KW-0067">ATP-binding</keyword>
<dbReference type="GO" id="GO:0016787">
    <property type="term" value="F:hydrolase activity"/>
    <property type="evidence" value="ECO:0007669"/>
    <property type="project" value="UniProtKB-KW"/>
</dbReference>
<keyword evidence="16" id="KW-1185">Reference proteome</keyword>
<dbReference type="Gene3D" id="3.40.50.300">
    <property type="entry name" value="P-loop containing nucleotide triphosphate hydrolases"/>
    <property type="match status" value="2"/>
</dbReference>
<evidence type="ECO:0000256" key="5">
    <source>
        <dbReference type="ARBA" id="ARBA00022490"/>
    </source>
</evidence>
<organism evidence="15 16">
    <name type="scientific">Cercophora newfieldiana</name>
    <dbReference type="NCBI Taxonomy" id="92897"/>
    <lineage>
        <taxon>Eukaryota</taxon>
        <taxon>Fungi</taxon>
        <taxon>Dikarya</taxon>
        <taxon>Ascomycota</taxon>
        <taxon>Pezizomycotina</taxon>
        <taxon>Sordariomycetes</taxon>
        <taxon>Sordariomycetidae</taxon>
        <taxon>Sordariales</taxon>
        <taxon>Lasiosphaeriaceae</taxon>
        <taxon>Cercophora</taxon>
    </lineage>
</organism>
<evidence type="ECO:0000256" key="3">
    <source>
        <dbReference type="ARBA" id="ARBA00007913"/>
    </source>
</evidence>
<dbReference type="Gene3D" id="2.40.30.270">
    <property type="match status" value="1"/>
</dbReference>
<dbReference type="GO" id="GO:0043139">
    <property type="term" value="F:5'-3' DNA helicase activity"/>
    <property type="evidence" value="ECO:0007669"/>
    <property type="project" value="TreeGrafter"/>
</dbReference>
<evidence type="ECO:0000313" key="16">
    <source>
        <dbReference type="Proteomes" id="UP001174936"/>
    </source>
</evidence>
<evidence type="ECO:0000256" key="2">
    <source>
        <dbReference type="ARBA" id="ARBA00004496"/>
    </source>
</evidence>
<dbReference type="SMART" id="SM00382">
    <property type="entry name" value="AAA"/>
    <property type="match status" value="1"/>
</dbReference>
<dbReference type="InterPro" id="IPR041677">
    <property type="entry name" value="DNA2/NAM7_AAA_11"/>
</dbReference>
<comment type="similarity">
    <text evidence="3">Belongs to the DNA2/NAM7 helicase family.</text>
</comment>
<dbReference type="CDD" id="cd18044">
    <property type="entry name" value="DEXXQc_SMUBP2"/>
    <property type="match status" value="1"/>
</dbReference>
<dbReference type="InterPro" id="IPR027417">
    <property type="entry name" value="P-loop_NTPase"/>
</dbReference>
<keyword evidence="5" id="KW-0963">Cytoplasm</keyword>
<dbReference type="Pfam" id="PF13086">
    <property type="entry name" value="AAA_11"/>
    <property type="match status" value="1"/>
</dbReference>
<keyword evidence="10" id="KW-0539">Nucleus</keyword>
<gene>
    <name evidence="15" type="ORF">B0T16DRAFT_316407</name>
</gene>
<evidence type="ECO:0000256" key="9">
    <source>
        <dbReference type="ARBA" id="ARBA00022840"/>
    </source>
</evidence>